<reference evidence="2" key="1">
    <citation type="journal article" date="2019" name="Int. J. Syst. Evol. Microbiol.">
        <title>The Global Catalogue of Microorganisms (GCM) 10K type strain sequencing project: providing services to taxonomists for standard genome sequencing and annotation.</title>
        <authorList>
            <consortium name="The Broad Institute Genomics Platform"/>
            <consortium name="The Broad Institute Genome Sequencing Center for Infectious Disease"/>
            <person name="Wu L."/>
            <person name="Ma J."/>
        </authorList>
    </citation>
    <scope>NUCLEOTIDE SEQUENCE [LARGE SCALE GENOMIC DNA]</scope>
    <source>
        <strain evidence="2">KACC 11904</strain>
    </source>
</reference>
<sequence length="77" mass="8965">MWRRREMVRRGVASQRGETSVRRGRLYSVARKRWRDTQWRRGSVELGKVRPLRSALRGHLWGACPWGSAQCAGVDSK</sequence>
<dbReference type="Proteomes" id="UP001596044">
    <property type="component" value="Unassembled WGS sequence"/>
</dbReference>
<accession>A0ABW0K3A2</accession>
<dbReference type="RefSeq" id="WP_270885982.1">
    <property type="nucleotide sequence ID" value="NZ_JAQFVF010000092.1"/>
</dbReference>
<evidence type="ECO:0000313" key="2">
    <source>
        <dbReference type="Proteomes" id="UP001596044"/>
    </source>
</evidence>
<keyword evidence="2" id="KW-1185">Reference proteome</keyword>
<gene>
    <name evidence="1" type="ORF">ACFPOG_05875</name>
</gene>
<name>A0ABW0K3A2_9BACL</name>
<evidence type="ECO:0000313" key="1">
    <source>
        <dbReference type="EMBL" id="MFC5447778.1"/>
    </source>
</evidence>
<protein>
    <submittedName>
        <fullName evidence="1">Uncharacterized protein</fullName>
    </submittedName>
</protein>
<comment type="caution">
    <text evidence="1">The sequence shown here is derived from an EMBL/GenBank/DDBJ whole genome shotgun (WGS) entry which is preliminary data.</text>
</comment>
<dbReference type="EMBL" id="JBHSMJ010000009">
    <property type="protein sequence ID" value="MFC5447778.1"/>
    <property type="molecule type" value="Genomic_DNA"/>
</dbReference>
<organism evidence="1 2">
    <name type="scientific">Paenibacillus aestuarii</name>
    <dbReference type="NCBI Taxonomy" id="516965"/>
    <lineage>
        <taxon>Bacteria</taxon>
        <taxon>Bacillati</taxon>
        <taxon>Bacillota</taxon>
        <taxon>Bacilli</taxon>
        <taxon>Bacillales</taxon>
        <taxon>Paenibacillaceae</taxon>
        <taxon>Paenibacillus</taxon>
    </lineage>
</organism>
<proteinExistence type="predicted"/>